<dbReference type="OrthoDB" id="9066681at2"/>
<evidence type="ECO:0000313" key="3">
    <source>
        <dbReference type="Proteomes" id="UP000240542"/>
    </source>
</evidence>
<feature type="region of interest" description="Disordered" evidence="1">
    <location>
        <begin position="243"/>
        <end position="317"/>
    </location>
</feature>
<name>A0A2P8D161_9ACTN</name>
<proteinExistence type="predicted"/>
<protein>
    <submittedName>
        <fullName evidence="2">Uncharacterized protein</fullName>
    </submittedName>
</protein>
<organism evidence="2 3">
    <name type="scientific">Murinocardiopsis flavida</name>
    <dbReference type="NCBI Taxonomy" id="645275"/>
    <lineage>
        <taxon>Bacteria</taxon>
        <taxon>Bacillati</taxon>
        <taxon>Actinomycetota</taxon>
        <taxon>Actinomycetes</taxon>
        <taxon>Streptosporangiales</taxon>
        <taxon>Nocardiopsidaceae</taxon>
        <taxon>Murinocardiopsis</taxon>
    </lineage>
</organism>
<feature type="compositionally biased region" description="Basic and acidic residues" evidence="1">
    <location>
        <begin position="243"/>
        <end position="253"/>
    </location>
</feature>
<sequence length="317" mass="34468">MVKPSKAELDALVERAVVDAYGEYEQLTAFRTAVAQGNGARVQMELLRRFRGEPDILSGDGRPRRTVAELLDTTATPRHQGRIPAGIAPHRCSRRGHVRGSAGRDHPHHSRPRQGCLEAAKQLRPKHTPTRGNQTPPEDRGRGAGPRLGQQHRAQVPRSLHSSRGDGRFGQRPTPSAARAWRSRITTRIGRSCFAASRQPCQAPRWWGWSWPATSVRNCRGPRRWGVASARTPARNCQAPRRCAMDSAHHPHAELPSSAAVRDGLGPPPSRGTATVRGDAGPSRRTPTAGGSGGRHWKAPGLTPRQVGHTGEGATRV</sequence>
<dbReference type="Proteomes" id="UP000240542">
    <property type="component" value="Unassembled WGS sequence"/>
</dbReference>
<reference evidence="2 3" key="1">
    <citation type="submission" date="2018-03" db="EMBL/GenBank/DDBJ databases">
        <title>Genomic Encyclopedia of Archaeal and Bacterial Type Strains, Phase II (KMG-II): from individual species to whole genera.</title>
        <authorList>
            <person name="Goeker M."/>
        </authorList>
    </citation>
    <scope>NUCLEOTIDE SEQUENCE [LARGE SCALE GENOMIC DNA]</scope>
    <source>
        <strain evidence="2 3">DSM 45312</strain>
    </source>
</reference>
<evidence type="ECO:0000313" key="2">
    <source>
        <dbReference type="EMBL" id="PSK90957.1"/>
    </source>
</evidence>
<dbReference type="AlphaFoldDB" id="A0A2P8D161"/>
<comment type="caution">
    <text evidence="2">The sequence shown here is derived from an EMBL/GenBank/DDBJ whole genome shotgun (WGS) entry which is preliminary data.</text>
</comment>
<keyword evidence="3" id="KW-1185">Reference proteome</keyword>
<accession>A0A2P8D161</accession>
<dbReference type="EMBL" id="PYGA01000021">
    <property type="protein sequence ID" value="PSK90957.1"/>
    <property type="molecule type" value="Genomic_DNA"/>
</dbReference>
<feature type="region of interest" description="Disordered" evidence="1">
    <location>
        <begin position="73"/>
        <end position="180"/>
    </location>
</feature>
<evidence type="ECO:0000256" key="1">
    <source>
        <dbReference type="SAM" id="MobiDB-lite"/>
    </source>
</evidence>
<gene>
    <name evidence="2" type="ORF">CLV63_12184</name>
</gene>